<organism evidence="1 2">
    <name type="scientific">Brenthis ino</name>
    <name type="common">lesser marbled fritillary</name>
    <dbReference type="NCBI Taxonomy" id="405034"/>
    <lineage>
        <taxon>Eukaryota</taxon>
        <taxon>Metazoa</taxon>
        <taxon>Ecdysozoa</taxon>
        <taxon>Arthropoda</taxon>
        <taxon>Hexapoda</taxon>
        <taxon>Insecta</taxon>
        <taxon>Pterygota</taxon>
        <taxon>Neoptera</taxon>
        <taxon>Endopterygota</taxon>
        <taxon>Lepidoptera</taxon>
        <taxon>Glossata</taxon>
        <taxon>Ditrysia</taxon>
        <taxon>Papilionoidea</taxon>
        <taxon>Nymphalidae</taxon>
        <taxon>Heliconiinae</taxon>
        <taxon>Argynnini</taxon>
        <taxon>Brenthis</taxon>
    </lineage>
</organism>
<gene>
    <name evidence="1" type="ORF">BINO364_LOCUS9364</name>
</gene>
<dbReference type="EMBL" id="OV170224">
    <property type="protein sequence ID" value="CAH0723542.1"/>
    <property type="molecule type" value="Genomic_DNA"/>
</dbReference>
<evidence type="ECO:0000313" key="2">
    <source>
        <dbReference type="Proteomes" id="UP000838878"/>
    </source>
</evidence>
<keyword evidence="2" id="KW-1185">Reference proteome</keyword>
<protein>
    <submittedName>
        <fullName evidence="1">Uncharacterized protein</fullName>
    </submittedName>
</protein>
<name>A0A8J9V1K0_9NEOP</name>
<feature type="non-terminal residue" evidence="1">
    <location>
        <position position="108"/>
    </location>
</feature>
<evidence type="ECO:0000313" key="1">
    <source>
        <dbReference type="EMBL" id="CAH0723542.1"/>
    </source>
</evidence>
<dbReference type="Proteomes" id="UP000838878">
    <property type="component" value="Chromosome 4"/>
</dbReference>
<sequence>MQSACASLTHASASQQCRTSVARWPLPRPRYLVPINATSSRDKWRPNRDLVIAGDSWAAHGRGAITHADDMDTVWPRHIGSTRSDICHCRCYVSSPLPFKSQAVSLCS</sequence>
<accession>A0A8J9V1K0</accession>
<dbReference type="AlphaFoldDB" id="A0A8J9V1K0"/>
<reference evidence="1" key="1">
    <citation type="submission" date="2021-12" db="EMBL/GenBank/DDBJ databases">
        <authorList>
            <person name="Martin H S."/>
        </authorList>
    </citation>
    <scope>NUCLEOTIDE SEQUENCE</scope>
</reference>
<dbReference type="OrthoDB" id="7461734at2759"/>
<proteinExistence type="predicted"/>